<proteinExistence type="predicted"/>
<evidence type="ECO:0000256" key="1">
    <source>
        <dbReference type="SAM" id="MobiDB-lite"/>
    </source>
</evidence>
<dbReference type="EMBL" id="MQVX01000001">
    <property type="protein sequence ID" value="PQJ14656.1"/>
    <property type="molecule type" value="Genomic_DNA"/>
</dbReference>
<gene>
    <name evidence="2" type="ORF">BST99_01875</name>
</gene>
<name>A0A2S7T5C6_9FLAO</name>
<organism evidence="2 3">
    <name type="scientific">Aureicoccus marinus</name>
    <dbReference type="NCBI Taxonomy" id="754435"/>
    <lineage>
        <taxon>Bacteria</taxon>
        <taxon>Pseudomonadati</taxon>
        <taxon>Bacteroidota</taxon>
        <taxon>Flavobacteriia</taxon>
        <taxon>Flavobacteriales</taxon>
        <taxon>Flavobacteriaceae</taxon>
        <taxon>Aureicoccus</taxon>
    </lineage>
</organism>
<feature type="region of interest" description="Disordered" evidence="1">
    <location>
        <begin position="1"/>
        <end position="35"/>
    </location>
</feature>
<dbReference type="OrthoDB" id="1441018at2"/>
<sequence>MGQDLRDLFEEKRRASEGRSMPRGHEERFAERLQRNTQSKETYTIKPLWWKIAAAAVIIAGLLFGWQQSQRGPVKDSLDPDQEIVNQEHQTEDPLVNYSLGDVSPDLQKVEQFYVSQINYQLSQLPLHQDQGEVVDQYLERLAELDADYKALNQELYQQGPNDQLIAALIQNLQLRLKLIGKLQSKLNQLKSSENEQVSTVII</sequence>
<reference evidence="3" key="1">
    <citation type="submission" date="2016-11" db="EMBL/GenBank/DDBJ databases">
        <title>Trade-off between light-utilization and light-protection in marine flavobacteria.</title>
        <authorList>
            <person name="Kumagai Y."/>
            <person name="Yoshizawa S."/>
            <person name="Kogure K."/>
        </authorList>
    </citation>
    <scope>NUCLEOTIDE SEQUENCE [LARGE SCALE GENOMIC DNA]</scope>
    <source>
        <strain evidence="3">SG-18</strain>
    </source>
</reference>
<dbReference type="AlphaFoldDB" id="A0A2S7T5C6"/>
<evidence type="ECO:0008006" key="4">
    <source>
        <dbReference type="Google" id="ProtNLM"/>
    </source>
</evidence>
<protein>
    <recommendedName>
        <fullName evidence="4">Anti-sigma factor</fullName>
    </recommendedName>
</protein>
<accession>A0A2S7T5C6</accession>
<evidence type="ECO:0000313" key="2">
    <source>
        <dbReference type="EMBL" id="PQJ14656.1"/>
    </source>
</evidence>
<feature type="compositionally biased region" description="Basic and acidic residues" evidence="1">
    <location>
        <begin position="1"/>
        <end position="17"/>
    </location>
</feature>
<comment type="caution">
    <text evidence="2">The sequence shown here is derived from an EMBL/GenBank/DDBJ whole genome shotgun (WGS) entry which is preliminary data.</text>
</comment>
<feature type="compositionally biased region" description="Basic and acidic residues" evidence="1">
    <location>
        <begin position="23"/>
        <end position="34"/>
    </location>
</feature>
<evidence type="ECO:0000313" key="3">
    <source>
        <dbReference type="Proteomes" id="UP000239366"/>
    </source>
</evidence>
<dbReference type="RefSeq" id="WP_146106175.1">
    <property type="nucleotide sequence ID" value="NZ_MQVX01000001.1"/>
</dbReference>
<dbReference type="Proteomes" id="UP000239366">
    <property type="component" value="Unassembled WGS sequence"/>
</dbReference>
<keyword evidence="3" id="KW-1185">Reference proteome</keyword>